<evidence type="ECO:0000313" key="2">
    <source>
        <dbReference type="Proteomes" id="UP000332515"/>
    </source>
</evidence>
<accession>A0A6A7Y0D8</accession>
<dbReference type="PANTHER" id="PTHR33973">
    <property type="entry name" value="OS07G0153300 PROTEIN"/>
    <property type="match status" value="1"/>
</dbReference>
<organism evidence="1 2">
    <name type="scientific">Segnochrobactrum spirostomi</name>
    <dbReference type="NCBI Taxonomy" id="2608987"/>
    <lineage>
        <taxon>Bacteria</taxon>
        <taxon>Pseudomonadati</taxon>
        <taxon>Pseudomonadota</taxon>
        <taxon>Alphaproteobacteria</taxon>
        <taxon>Hyphomicrobiales</taxon>
        <taxon>Segnochrobactraceae</taxon>
        <taxon>Segnochrobactrum</taxon>
    </lineage>
</organism>
<sequence length="271" mass="30708">MERGEPMSAPARNALPALYVGSVQHRRFRPRPHRLKYRLFMLHLDVDDLAGTARASRLLSVNRWNLISFHEADHGPKGEGSLGDRVRRLARERGLDWDGSRVSIVAMPRVFGYVFNPLSLYLCRNADGRLAALIYEVRNTFGGMHHYAFDVDRPEAGTLRHQCAKDFFVSPFLPMEMNYRFHLKPPAEHFSLAIEDNDGEGRMLVATMTLARRALSTRALAGVLVGLPLMTFKVIVGIHWEALRLWWKRTPFYSPSEAIASALPPSERSSG</sequence>
<keyword evidence="2" id="KW-1185">Reference proteome</keyword>
<evidence type="ECO:0000313" key="1">
    <source>
        <dbReference type="EMBL" id="MQT11958.1"/>
    </source>
</evidence>
<proteinExistence type="predicted"/>
<dbReference type="InterPro" id="IPR010775">
    <property type="entry name" value="DUF1365"/>
</dbReference>
<reference evidence="1 2" key="1">
    <citation type="submission" date="2019-09" db="EMBL/GenBank/DDBJ databases">
        <title>Segnochrobactrum spirostomi gen. nov., sp. nov., isolated from the ciliate Spirostomum cf. yagiui and description of a novel family, Segnochrobactraceae fam. nov. within the order Rhizobiales of the class Alphaproteobacteria.</title>
        <authorList>
            <person name="Akter S."/>
            <person name="Shazib S.U.A."/>
            <person name="Shin M.K."/>
        </authorList>
    </citation>
    <scope>NUCLEOTIDE SEQUENCE [LARGE SCALE GENOMIC DNA]</scope>
    <source>
        <strain evidence="1 2">Sp-1</strain>
    </source>
</reference>
<protein>
    <submittedName>
        <fullName evidence="1">DUF1365 domain-containing protein</fullName>
    </submittedName>
</protein>
<dbReference type="Pfam" id="PF07103">
    <property type="entry name" value="DUF1365"/>
    <property type="match status" value="1"/>
</dbReference>
<dbReference type="EMBL" id="VWNA01000001">
    <property type="protein sequence ID" value="MQT11958.1"/>
    <property type="molecule type" value="Genomic_DNA"/>
</dbReference>
<dbReference type="PANTHER" id="PTHR33973:SF4">
    <property type="entry name" value="OS07G0153300 PROTEIN"/>
    <property type="match status" value="1"/>
</dbReference>
<dbReference type="AlphaFoldDB" id="A0A6A7Y0D8"/>
<comment type="caution">
    <text evidence="1">The sequence shown here is derived from an EMBL/GenBank/DDBJ whole genome shotgun (WGS) entry which is preliminary data.</text>
</comment>
<gene>
    <name evidence="1" type="ORF">F0357_04575</name>
</gene>
<dbReference type="Proteomes" id="UP000332515">
    <property type="component" value="Unassembled WGS sequence"/>
</dbReference>
<name>A0A6A7Y0D8_9HYPH</name>